<feature type="transmembrane region" description="Helical" evidence="5">
    <location>
        <begin position="432"/>
        <end position="454"/>
    </location>
</feature>
<evidence type="ECO:0000256" key="3">
    <source>
        <dbReference type="ARBA" id="ARBA00022989"/>
    </source>
</evidence>
<dbReference type="PANTHER" id="PTHR23519:SF1">
    <property type="entry name" value="AUTOPHAGY-RELATED PROTEIN 22"/>
    <property type="match status" value="1"/>
</dbReference>
<dbReference type="GO" id="GO:0012505">
    <property type="term" value="C:endomembrane system"/>
    <property type="evidence" value="ECO:0007669"/>
    <property type="project" value="UniProtKB-SubCell"/>
</dbReference>
<keyword evidence="3 5" id="KW-1133">Transmembrane helix</keyword>
<dbReference type="EMBL" id="HBGK01022094">
    <property type="protein sequence ID" value="CAD9282408.1"/>
    <property type="molecule type" value="Transcribed_RNA"/>
</dbReference>
<feature type="transmembrane region" description="Helical" evidence="5">
    <location>
        <begin position="143"/>
        <end position="162"/>
    </location>
</feature>
<gene>
    <name evidence="6" type="ORF">GOCE00092_LOCUS11319</name>
</gene>
<organism evidence="6">
    <name type="scientific">Grammatophora oceanica</name>
    <dbReference type="NCBI Taxonomy" id="210454"/>
    <lineage>
        <taxon>Eukaryota</taxon>
        <taxon>Sar</taxon>
        <taxon>Stramenopiles</taxon>
        <taxon>Ochrophyta</taxon>
        <taxon>Bacillariophyta</taxon>
        <taxon>Fragilariophyceae</taxon>
        <taxon>Fragilariophycidae</taxon>
        <taxon>Rhabdonematales</taxon>
        <taxon>Grammatophoraceae</taxon>
        <taxon>Grammatophora</taxon>
    </lineage>
</organism>
<evidence type="ECO:0000256" key="1">
    <source>
        <dbReference type="ARBA" id="ARBA00004127"/>
    </source>
</evidence>
<evidence type="ECO:0000256" key="5">
    <source>
        <dbReference type="SAM" id="Phobius"/>
    </source>
</evidence>
<protein>
    <recommendedName>
        <fullName evidence="7">Major facilitator superfamily (MFS) profile domain-containing protein</fullName>
    </recommendedName>
</protein>
<dbReference type="InterPro" id="IPR036259">
    <property type="entry name" value="MFS_trans_sf"/>
</dbReference>
<dbReference type="InterPro" id="IPR050495">
    <property type="entry name" value="ATG22/LtaA_families"/>
</dbReference>
<name>A0A7S1UYJ8_9STRA</name>
<evidence type="ECO:0000256" key="4">
    <source>
        <dbReference type="ARBA" id="ARBA00023136"/>
    </source>
</evidence>
<feature type="transmembrane region" description="Helical" evidence="5">
    <location>
        <begin position="214"/>
        <end position="234"/>
    </location>
</feature>
<feature type="transmembrane region" description="Helical" evidence="5">
    <location>
        <begin position="338"/>
        <end position="359"/>
    </location>
</feature>
<feature type="transmembrane region" description="Helical" evidence="5">
    <location>
        <begin position="371"/>
        <end position="387"/>
    </location>
</feature>
<dbReference type="Pfam" id="PF07690">
    <property type="entry name" value="MFS_1"/>
    <property type="match status" value="1"/>
</dbReference>
<dbReference type="SUPFAM" id="SSF103473">
    <property type="entry name" value="MFS general substrate transporter"/>
    <property type="match status" value="1"/>
</dbReference>
<reference evidence="6" key="1">
    <citation type="submission" date="2021-01" db="EMBL/GenBank/DDBJ databases">
        <authorList>
            <person name="Corre E."/>
            <person name="Pelletier E."/>
            <person name="Niang G."/>
            <person name="Scheremetjew M."/>
            <person name="Finn R."/>
            <person name="Kale V."/>
            <person name="Holt S."/>
            <person name="Cochrane G."/>
            <person name="Meng A."/>
            <person name="Brown T."/>
            <person name="Cohen L."/>
        </authorList>
    </citation>
    <scope>NUCLEOTIDE SEQUENCE</scope>
    <source>
        <strain evidence="6">CCMP 410</strain>
    </source>
</reference>
<evidence type="ECO:0000313" key="6">
    <source>
        <dbReference type="EMBL" id="CAD9282408.1"/>
    </source>
</evidence>
<feature type="transmembrane region" description="Helical" evidence="5">
    <location>
        <begin position="113"/>
        <end position="136"/>
    </location>
</feature>
<dbReference type="InterPro" id="IPR011701">
    <property type="entry name" value="MFS"/>
</dbReference>
<dbReference type="AlphaFoldDB" id="A0A7S1UYJ8"/>
<dbReference type="CDD" id="cd06174">
    <property type="entry name" value="MFS"/>
    <property type="match status" value="1"/>
</dbReference>
<keyword evidence="4 5" id="KW-0472">Membrane</keyword>
<keyword evidence="2 5" id="KW-0812">Transmembrane</keyword>
<accession>A0A7S1UYJ8</accession>
<dbReference type="Gene3D" id="1.20.1250.20">
    <property type="entry name" value="MFS general substrate transporter like domains"/>
    <property type="match status" value="2"/>
</dbReference>
<evidence type="ECO:0000256" key="2">
    <source>
        <dbReference type="ARBA" id="ARBA00022692"/>
    </source>
</evidence>
<comment type="subcellular location">
    <subcellularLocation>
        <location evidence="1">Endomembrane system</location>
        <topology evidence="1">Multi-pass membrane protein</topology>
    </subcellularLocation>
</comment>
<feature type="transmembrane region" description="Helical" evidence="5">
    <location>
        <begin position="393"/>
        <end position="411"/>
    </location>
</feature>
<feature type="transmembrane region" description="Helical" evidence="5">
    <location>
        <begin position="304"/>
        <end position="326"/>
    </location>
</feature>
<dbReference type="PANTHER" id="PTHR23519">
    <property type="entry name" value="AUTOPHAGY-RELATED PROTEIN 22"/>
    <property type="match status" value="1"/>
</dbReference>
<sequence length="519" mass="56571">MASINQESTPIEEGITHKLSHEVKEQASLRMEGPPTNERNRFNCCGWCRFNGVKMAQGYVFNNTARGPIVMSNVFLTASLVYLASEEAGCVDENDEILEDCDGKVFGWSPGPLIANIAVISGVLSAFFMPLFGAIMDYTQHRWSVGVAAAVLITLIQAVQSYTVSSTWFPMAILQAVAGLLYQIEVMSVYAYLPDISRVVGEAVVTKFHSTFTMVQFASQLIFAIVMTAIGFALSLDGVTSAQMAQGLNAVCITFSFVMSWRLLPRVPPSRELPEGRPLWIAGFIQVGQTAARIHRDFGQSLRWFFLALIFAEAAVNSFTTVSVIYLSEHVGLSAQEIGIFFLTTLVATLPGSVLGGFVTSRIQPKNSYRLCMLILVFVTIGGALILKSGAKAAAFIWGLCIGVMLGWYYPTENLFFSLCLPKGQDAEFAGFFVYCTQILGWLPPLVFALMVEADVDQKYGVMAITIFAVIAVGLISFLPSWDKVLKDAHRMDDTVYVPGPSGADLTTGDTPSELLSGE</sequence>
<evidence type="ECO:0008006" key="7">
    <source>
        <dbReference type="Google" id="ProtNLM"/>
    </source>
</evidence>
<proteinExistence type="predicted"/>
<feature type="transmembrane region" description="Helical" evidence="5">
    <location>
        <begin position="460"/>
        <end position="482"/>
    </location>
</feature>